<evidence type="ECO:0000313" key="5">
    <source>
        <dbReference type="Proteomes" id="UP000032232"/>
    </source>
</evidence>
<dbReference type="PATRIC" id="fig|935700.4.peg.3655"/>
<dbReference type="Pfam" id="PF13704">
    <property type="entry name" value="Glyco_tranf_2_4"/>
    <property type="match status" value="1"/>
</dbReference>
<dbReference type="RefSeq" id="WP_161793895.1">
    <property type="nucleotide sequence ID" value="NZ_JYFE01000065.1"/>
</dbReference>
<comment type="subcellular location">
    <subcellularLocation>
        <location evidence="1">Membrane</location>
        <topology evidence="1">Single-pass membrane protein</topology>
    </subcellularLocation>
</comment>
<keyword evidence="2" id="KW-0812">Transmembrane</keyword>
<proteinExistence type="predicted"/>
<evidence type="ECO:0000313" key="4">
    <source>
        <dbReference type="EMBL" id="KIT14744.1"/>
    </source>
</evidence>
<dbReference type="GO" id="GO:0005737">
    <property type="term" value="C:cytoplasm"/>
    <property type="evidence" value="ECO:0007669"/>
    <property type="project" value="TreeGrafter"/>
</dbReference>
<sequence>MAASLKTRDMRITSVTPMKDEGPFILEWLAYHRLIGFNDFIVFTNDCSDGTDRMLDRLDELGLVRHLPNPSMMMDHGRHHWAVLEYVNHMGRLKRSDWVFSFDVDEFLCIKTGDGTLGALFDALPEAEAISVNQLIFGSGGERNFEDRLQIERFTRCQYLEVTSTGRRARRGLKTLTSRAAGMARLSNHSPRFDEARAATVKWVNAAGMDMPMEGRTTEIKTLDAPLIRHDLAQLNHYALRSADSFLMQSARGNANHPDKAASMTYWRRYDLNATRDRSIARWIEPVRAEIARMREDPEIDALHRAAVEHHRTRIAELKTDPHYAHLYKRSRIVHERTWDADGPIAKD</sequence>
<protein>
    <recommendedName>
        <fullName evidence="6">Glycosyl transferase family 2</fullName>
    </recommendedName>
</protein>
<dbReference type="PANTHER" id="PTHR21461">
    <property type="entry name" value="GLYCOSYLTRANSFERASE FAMILY 92 PROTEIN"/>
    <property type="match status" value="1"/>
</dbReference>
<keyword evidence="5" id="KW-1185">Reference proteome</keyword>
<evidence type="ECO:0008006" key="6">
    <source>
        <dbReference type="Google" id="ProtNLM"/>
    </source>
</evidence>
<dbReference type="PANTHER" id="PTHR21461:SF69">
    <property type="entry name" value="GLYCOSYLTRANSFERASE FAMILY 92 PROTEIN"/>
    <property type="match status" value="1"/>
</dbReference>
<comment type="caution">
    <text evidence="4">The sequence shown here is derived from an EMBL/GenBank/DDBJ whole genome shotgun (WGS) entry which is preliminary data.</text>
</comment>
<name>A0A0D1EAL4_9RHOB</name>
<dbReference type="STRING" id="935700.jaqu_35480"/>
<dbReference type="AlphaFoldDB" id="A0A0D1EAL4"/>
<dbReference type="SUPFAM" id="SSF53448">
    <property type="entry name" value="Nucleotide-diphospho-sugar transferases"/>
    <property type="match status" value="1"/>
</dbReference>
<keyword evidence="3" id="KW-0472">Membrane</keyword>
<reference evidence="4 5" key="1">
    <citation type="submission" date="2015-02" db="EMBL/GenBank/DDBJ databases">
        <title>Genome Sequence of Jannaschia aquimarina DSM28248, a member of the Roseobacter clade.</title>
        <authorList>
            <person name="Voget S."/>
            <person name="Daniel R."/>
        </authorList>
    </citation>
    <scope>NUCLEOTIDE SEQUENCE [LARGE SCALE GENOMIC DNA]</scope>
    <source>
        <strain evidence="4 5">GSW-M26</strain>
    </source>
</reference>
<evidence type="ECO:0000256" key="1">
    <source>
        <dbReference type="ARBA" id="ARBA00004167"/>
    </source>
</evidence>
<dbReference type="GO" id="GO:0016757">
    <property type="term" value="F:glycosyltransferase activity"/>
    <property type="evidence" value="ECO:0007669"/>
    <property type="project" value="TreeGrafter"/>
</dbReference>
<evidence type="ECO:0000256" key="2">
    <source>
        <dbReference type="ARBA" id="ARBA00022692"/>
    </source>
</evidence>
<keyword evidence="3" id="KW-1133">Transmembrane helix</keyword>
<organism evidence="4 5">
    <name type="scientific">Jannaschia aquimarina</name>
    <dbReference type="NCBI Taxonomy" id="935700"/>
    <lineage>
        <taxon>Bacteria</taxon>
        <taxon>Pseudomonadati</taxon>
        <taxon>Pseudomonadota</taxon>
        <taxon>Alphaproteobacteria</taxon>
        <taxon>Rhodobacterales</taxon>
        <taxon>Roseobacteraceae</taxon>
        <taxon>Jannaschia</taxon>
    </lineage>
</organism>
<dbReference type="InterPro" id="IPR029044">
    <property type="entry name" value="Nucleotide-diphossugar_trans"/>
</dbReference>
<dbReference type="GO" id="GO:0016020">
    <property type="term" value="C:membrane"/>
    <property type="evidence" value="ECO:0007669"/>
    <property type="project" value="UniProtKB-SubCell"/>
</dbReference>
<gene>
    <name evidence="4" type="ORF">jaqu_35480</name>
</gene>
<evidence type="ECO:0000256" key="3">
    <source>
        <dbReference type="ARBA" id="ARBA00022989"/>
    </source>
</evidence>
<accession>A0A0D1EAL4</accession>
<dbReference type="EMBL" id="JYFE01000065">
    <property type="protein sequence ID" value="KIT14744.1"/>
    <property type="molecule type" value="Genomic_DNA"/>
</dbReference>
<dbReference type="Proteomes" id="UP000032232">
    <property type="component" value="Unassembled WGS sequence"/>
</dbReference>